<dbReference type="EMBL" id="JACHZG010000001">
    <property type="protein sequence ID" value="MBB3328047.1"/>
    <property type="molecule type" value="Genomic_DNA"/>
</dbReference>
<dbReference type="AlphaFoldDB" id="A0A7W5JXB6"/>
<dbReference type="RefSeq" id="WP_269778527.1">
    <property type="nucleotide sequence ID" value="NZ_JACHZG010000001.1"/>
</dbReference>
<organism evidence="1 2">
    <name type="scientific">Microlunatus antarcticus</name>
    <dbReference type="NCBI Taxonomy" id="53388"/>
    <lineage>
        <taxon>Bacteria</taxon>
        <taxon>Bacillati</taxon>
        <taxon>Actinomycetota</taxon>
        <taxon>Actinomycetes</taxon>
        <taxon>Propionibacteriales</taxon>
        <taxon>Propionibacteriaceae</taxon>
        <taxon>Microlunatus</taxon>
    </lineage>
</organism>
<name>A0A7W5JXB6_9ACTN</name>
<gene>
    <name evidence="1" type="ORF">FHX39_002991</name>
</gene>
<reference evidence="1 2" key="1">
    <citation type="submission" date="2020-08" db="EMBL/GenBank/DDBJ databases">
        <title>Sequencing the genomes of 1000 actinobacteria strains.</title>
        <authorList>
            <person name="Klenk H.-P."/>
        </authorList>
    </citation>
    <scope>NUCLEOTIDE SEQUENCE [LARGE SCALE GENOMIC DNA]</scope>
    <source>
        <strain evidence="1 2">DSM 11053</strain>
    </source>
</reference>
<comment type="caution">
    <text evidence="1">The sequence shown here is derived from an EMBL/GenBank/DDBJ whole genome shotgun (WGS) entry which is preliminary data.</text>
</comment>
<proteinExistence type="predicted"/>
<protein>
    <submittedName>
        <fullName evidence="1">Uncharacterized protein</fullName>
    </submittedName>
</protein>
<accession>A0A7W5JXB6</accession>
<keyword evidence="2" id="KW-1185">Reference proteome</keyword>
<evidence type="ECO:0000313" key="1">
    <source>
        <dbReference type="EMBL" id="MBB3328047.1"/>
    </source>
</evidence>
<evidence type="ECO:0000313" key="2">
    <source>
        <dbReference type="Proteomes" id="UP000565572"/>
    </source>
</evidence>
<sequence>MVYAAGGALAVGLIGYGFYKVYKYATAVQSVEAGSAGADAGTP</sequence>
<dbReference type="Proteomes" id="UP000565572">
    <property type="component" value="Unassembled WGS sequence"/>
</dbReference>